<keyword evidence="1 2" id="KW-0732">Signal</keyword>
<dbReference type="PANTHER" id="PTHR34156:SF10">
    <property type="entry name" value="MULTIPLE STRESS RESISTANCE PROTEIN BHSA"/>
    <property type="match status" value="1"/>
</dbReference>
<evidence type="ECO:0000259" key="3">
    <source>
        <dbReference type="Pfam" id="PF07338"/>
    </source>
</evidence>
<evidence type="ECO:0000313" key="5">
    <source>
        <dbReference type="Proteomes" id="UP000037315"/>
    </source>
</evidence>
<sequence length="85" mass="8704">MKNMKNLLAIAVLSSLSFASVAAVQVQSAPADQHKAGSISAMGGSNLGSVEQALSQKAEAMGAKSWRITSVTGDNTLHGTAVIYK</sequence>
<feature type="domain" description="YdgH/BhsA/McbA-like" evidence="3">
    <location>
        <begin position="34"/>
        <end position="85"/>
    </location>
</feature>
<accession>A0A0J8VLB7</accession>
<dbReference type="InterPro" id="IPR036275">
    <property type="entry name" value="YdgH-like_sf"/>
</dbReference>
<comment type="caution">
    <text evidence="4">The sequence shown here is derived from an EMBL/GenBank/DDBJ whole genome shotgun (WGS) entry which is preliminary data.</text>
</comment>
<organism evidence="4 5">
    <name type="scientific">Franconibacter pulveris</name>
    <dbReference type="NCBI Taxonomy" id="435910"/>
    <lineage>
        <taxon>Bacteria</taxon>
        <taxon>Pseudomonadati</taxon>
        <taxon>Pseudomonadota</taxon>
        <taxon>Gammaproteobacteria</taxon>
        <taxon>Enterobacterales</taxon>
        <taxon>Enterobacteriaceae</taxon>
        <taxon>Franconibacter</taxon>
    </lineage>
</organism>
<feature type="chain" id="PRO_5005310902" evidence="2">
    <location>
        <begin position="23"/>
        <end position="85"/>
    </location>
</feature>
<reference evidence="4 5" key="1">
    <citation type="submission" date="2015-06" db="EMBL/GenBank/DDBJ databases">
        <title>Genome sequencing of Cronobacter sp. strain DJ34 isolated from petroleum contaminated sludge of Duliajan Oil Fields, Assam, India.</title>
        <authorList>
            <person name="Pal S."/>
            <person name="Banerjee T.D."/>
            <person name="Roy A."/>
            <person name="Sar P."/>
            <person name="Kazy S.K."/>
        </authorList>
    </citation>
    <scope>NUCLEOTIDE SEQUENCE [LARGE SCALE GENOMIC DNA]</scope>
    <source>
        <strain evidence="4 5">DJ34</strain>
    </source>
</reference>
<dbReference type="Pfam" id="PF07338">
    <property type="entry name" value="YdgH_BhsA-like"/>
    <property type="match status" value="1"/>
</dbReference>
<protein>
    <submittedName>
        <fullName evidence="4">Multiple stress resistance protein BhsA</fullName>
    </submittedName>
</protein>
<dbReference type="RefSeq" id="WP_024556722.1">
    <property type="nucleotide sequence ID" value="NZ_LFEJ01000018.1"/>
</dbReference>
<dbReference type="EMBL" id="LFEJ01000018">
    <property type="protein sequence ID" value="KMV33971.1"/>
    <property type="molecule type" value="Genomic_DNA"/>
</dbReference>
<evidence type="ECO:0000256" key="1">
    <source>
        <dbReference type="ARBA" id="ARBA00022729"/>
    </source>
</evidence>
<feature type="signal peptide" evidence="2">
    <location>
        <begin position="1"/>
        <end position="22"/>
    </location>
</feature>
<dbReference type="InterPro" id="IPR051096">
    <property type="entry name" value="BhsA/McbA_stress_biofilm_assoc"/>
</dbReference>
<proteinExistence type="predicted"/>
<dbReference type="InterPro" id="IPR010854">
    <property type="entry name" value="YdgH/BhsA/McbA-like_dom"/>
</dbReference>
<dbReference type="InterPro" id="IPR025543">
    <property type="entry name" value="Dodecin-like"/>
</dbReference>
<evidence type="ECO:0000256" key="2">
    <source>
        <dbReference type="SAM" id="SignalP"/>
    </source>
</evidence>
<name>A0A0J8VLB7_9ENTR</name>
<evidence type="ECO:0000313" key="4">
    <source>
        <dbReference type="EMBL" id="KMV33971.1"/>
    </source>
</evidence>
<dbReference type="OrthoDB" id="6540461at2"/>
<dbReference type="Gene3D" id="3.30.1660.10">
    <property type="entry name" value="Flavin-binding protein dodecin"/>
    <property type="match status" value="1"/>
</dbReference>
<gene>
    <name evidence="4" type="ORF">ACH50_14805</name>
</gene>
<dbReference type="PANTHER" id="PTHR34156">
    <property type="entry name" value="OUTER MEMBRANE PROTEIN-RELATED-RELATED"/>
    <property type="match status" value="1"/>
</dbReference>
<dbReference type="AlphaFoldDB" id="A0A0J8VLB7"/>
<dbReference type="SUPFAM" id="SSF159871">
    <property type="entry name" value="YdgH-like"/>
    <property type="match status" value="1"/>
</dbReference>
<dbReference type="Proteomes" id="UP000037315">
    <property type="component" value="Unassembled WGS sequence"/>
</dbReference>
<keyword evidence="5" id="KW-1185">Reference proteome</keyword>
<dbReference type="NCBIfam" id="NF047859">
    <property type="entry name" value="StressCuResBhsA"/>
    <property type="match status" value="1"/>
</dbReference>
<dbReference type="PATRIC" id="fig|1656095.3.peg.866"/>